<keyword evidence="2" id="KW-1185">Reference proteome</keyword>
<proteinExistence type="predicted"/>
<gene>
    <name evidence="1" type="ORF">Naga_100004g156</name>
</gene>
<dbReference type="PANTHER" id="PTHR14659">
    <property type="entry name" value="ALPHA- AND GAMMA-ADAPTIN-BINDING PROTEIN P34"/>
    <property type="match status" value="1"/>
</dbReference>
<dbReference type="Gene3D" id="3.40.50.11960">
    <property type="match status" value="1"/>
</dbReference>
<evidence type="ECO:0000313" key="1">
    <source>
        <dbReference type="EMBL" id="EWM28225.1"/>
    </source>
</evidence>
<dbReference type="InterPro" id="IPR019341">
    <property type="entry name" value="Alpha/Gamma-adaptin-bd_p34"/>
</dbReference>
<evidence type="ECO:0000313" key="2">
    <source>
        <dbReference type="Proteomes" id="UP000019335"/>
    </source>
</evidence>
<dbReference type="OrthoDB" id="1741717at2759"/>
<reference evidence="1 2" key="1">
    <citation type="journal article" date="2014" name="Mol. Plant">
        <title>Chromosome Scale Genome Assembly and Transcriptome Profiling of Nannochloropsis gaditana in Nitrogen Depletion.</title>
        <authorList>
            <person name="Corteggiani Carpinelli E."/>
            <person name="Telatin A."/>
            <person name="Vitulo N."/>
            <person name="Forcato C."/>
            <person name="D'Angelo M."/>
            <person name="Schiavon R."/>
            <person name="Vezzi A."/>
            <person name="Giacometti G.M."/>
            <person name="Morosinotto T."/>
            <person name="Valle G."/>
        </authorList>
    </citation>
    <scope>NUCLEOTIDE SEQUENCE [LARGE SCALE GENOMIC DNA]</scope>
    <source>
        <strain evidence="1 2">B-31</strain>
    </source>
</reference>
<sequence length="335" mass="36972">MDSAPANELLILGLRGNENTCSGSMEHPMRAYLTNILAHTMFDLETNAEEAKRTVSDGGEVIMWTLDTKYYTADLAVRVTDMDAPPAVGDRGGQDPLLLAERGAASQGVILVFLDDLLPGEDTSSNLAKIEPWLRAAHSREDLELRLVVGVADGNPCSRGLAEKEEGEELQHKRAVWCLEYGFEYVHLDDAQQMLVEQAELRDRKGLQRVRECIEATTWRHISTRSRDVIGPRNKAQTEKESGRKHLNEGALKTLSSAGTRQGMERALLRGLVDAKVAGYKAGSDEEDETAVDELFDMLHAVQSSAGQYSDTDRRARAADVALRFAQSLGIFDDE</sequence>
<dbReference type="PANTHER" id="PTHR14659:SF1">
    <property type="entry name" value="ALPHA- AND GAMMA-ADAPTIN-BINDING PROTEIN P34"/>
    <property type="match status" value="1"/>
</dbReference>
<dbReference type="AlphaFoldDB" id="W7TM95"/>
<protein>
    <submittedName>
        <fullName evidence="1">Uncharacterized protein</fullName>
    </submittedName>
</protein>
<accession>W7TM95</accession>
<dbReference type="EMBL" id="AZIL01000352">
    <property type="protein sequence ID" value="EWM28225.1"/>
    <property type="molecule type" value="Genomic_DNA"/>
</dbReference>
<organism evidence="1 2">
    <name type="scientific">Nannochloropsis gaditana</name>
    <dbReference type="NCBI Taxonomy" id="72520"/>
    <lineage>
        <taxon>Eukaryota</taxon>
        <taxon>Sar</taxon>
        <taxon>Stramenopiles</taxon>
        <taxon>Ochrophyta</taxon>
        <taxon>Eustigmatophyceae</taxon>
        <taxon>Eustigmatales</taxon>
        <taxon>Monodopsidaceae</taxon>
        <taxon>Nannochloropsis</taxon>
    </lineage>
</organism>
<dbReference type="Proteomes" id="UP000019335">
    <property type="component" value="Chromosome 5"/>
</dbReference>
<name>W7TM95_9STRA</name>
<comment type="caution">
    <text evidence="1">The sequence shown here is derived from an EMBL/GenBank/DDBJ whole genome shotgun (WGS) entry which is preliminary data.</text>
</comment>